<evidence type="ECO:0000256" key="15">
    <source>
        <dbReference type="ARBA" id="ARBA00034029"/>
    </source>
</evidence>
<evidence type="ECO:0000256" key="3">
    <source>
        <dbReference type="ARBA" id="ARBA00010790"/>
    </source>
</evidence>
<comment type="function">
    <text evidence="12">Catalyzes the single-oxidation or sequential double oxidation reaction of carbohydrates primarily at carbon-2 and/or carbon-3 with the concomitant reduction of the flavin. The enzyme exhibits a broad sugar substrate specificity, oxidizing different aldopyranoses to the corresponding C-1, C-2, C-3 or C-1,2, C-2,3 and C-3,4 (di)dehydro sugars with substrate-specific regioselectivity. Accepts only a narrow range of electron acceptors such as substituted benzoquinones and complexed metal ions and reacts extremely slowly with O(2) as acceptor. May play a role in the natural recycling of plant matter by oxidizing all major monosaccharides in lignocellulose and by reducing quinone compounds or reactive radical species generated during lignin depolymerization.</text>
</comment>
<evidence type="ECO:0000256" key="18">
    <source>
        <dbReference type="PIRSR" id="PIRSR000137-2"/>
    </source>
</evidence>
<evidence type="ECO:0000313" key="24">
    <source>
        <dbReference type="EMBL" id="CAA7268208.1"/>
    </source>
</evidence>
<feature type="domain" description="Glucose-methanol-choline oxidoreductase N-terminal" evidence="23">
    <location>
        <begin position="355"/>
        <end position="369"/>
    </location>
</feature>
<comment type="catalytic activity">
    <reaction evidence="15">
        <text>pyranose + acceptor = pyranos-3-ulose + reduced acceptor.</text>
        <dbReference type="EC" id="1.1.99.29"/>
    </reaction>
</comment>
<dbReference type="GO" id="GO:0050660">
    <property type="term" value="F:flavin adenine dinucleotide binding"/>
    <property type="evidence" value="ECO:0007669"/>
    <property type="project" value="InterPro"/>
</dbReference>
<feature type="signal peptide" evidence="21">
    <location>
        <begin position="1"/>
        <end position="23"/>
    </location>
</feature>
<keyword evidence="11" id="KW-0325">Glycoprotein</keyword>
<dbReference type="Proteomes" id="UP000467700">
    <property type="component" value="Unassembled WGS sequence"/>
</dbReference>
<keyword evidence="6" id="KW-0964">Secreted</keyword>
<dbReference type="Pfam" id="PF05199">
    <property type="entry name" value="GMC_oxred_C"/>
    <property type="match status" value="1"/>
</dbReference>
<evidence type="ECO:0000256" key="21">
    <source>
        <dbReference type="SAM" id="SignalP"/>
    </source>
</evidence>
<dbReference type="OrthoDB" id="269227at2759"/>
<dbReference type="Pfam" id="PF00732">
    <property type="entry name" value="GMC_oxred_N"/>
    <property type="match status" value="1"/>
</dbReference>
<feature type="chain" id="PRO_5035921048" description="pyranose dehydrogenase (acceptor)" evidence="21">
    <location>
        <begin position="24"/>
        <end position="672"/>
    </location>
</feature>
<evidence type="ECO:0000256" key="17">
    <source>
        <dbReference type="ARBA" id="ARBA00034059"/>
    </source>
</evidence>
<comment type="catalytic activity">
    <reaction evidence="17">
        <text>a pyranoside + acceptor = a pyranosid-3,4-diulose + reduced acceptor.</text>
        <dbReference type="EC" id="1.1.99.29"/>
    </reaction>
</comment>
<dbReference type="PROSITE" id="PS00623">
    <property type="entry name" value="GMC_OXRED_1"/>
    <property type="match status" value="1"/>
</dbReference>
<comment type="caution">
    <text evidence="24">The sequence shown here is derived from an EMBL/GenBank/DDBJ whole genome shotgun (WGS) entry which is preliminary data.</text>
</comment>
<gene>
    <name evidence="24" type="ORF">AAE3_LOCUS10465</name>
</gene>
<dbReference type="PANTHER" id="PTHR11552">
    <property type="entry name" value="GLUCOSE-METHANOL-CHOLINE GMC OXIDOREDUCTASE"/>
    <property type="match status" value="1"/>
</dbReference>
<feature type="region of interest" description="Disordered" evidence="20">
    <location>
        <begin position="209"/>
        <end position="232"/>
    </location>
</feature>
<protein>
    <recommendedName>
        <fullName evidence="5">pyranose dehydrogenase (acceptor)</fullName>
        <ecNumber evidence="5">1.1.99.29</ecNumber>
    </recommendedName>
</protein>
<comment type="cofactor">
    <cofactor evidence="1 18">
        <name>FAD</name>
        <dbReference type="ChEBI" id="CHEBI:57692"/>
    </cofactor>
</comment>
<feature type="binding site" evidence="18">
    <location>
        <position position="157"/>
    </location>
    <ligand>
        <name>FAD</name>
        <dbReference type="ChEBI" id="CHEBI:57692"/>
    </ligand>
</feature>
<evidence type="ECO:0000256" key="7">
    <source>
        <dbReference type="ARBA" id="ARBA00022630"/>
    </source>
</evidence>
<evidence type="ECO:0000256" key="13">
    <source>
        <dbReference type="ARBA" id="ARBA00033986"/>
    </source>
</evidence>
<dbReference type="InterPro" id="IPR012132">
    <property type="entry name" value="GMC_OxRdtase"/>
</dbReference>
<comment type="catalytic activity">
    <reaction evidence="16">
        <text>a pyranoside + acceptor = a pyranosid-3-ulose + reduced acceptor.</text>
        <dbReference type="EC" id="1.1.99.29"/>
    </reaction>
</comment>
<dbReference type="EC" id="1.1.99.29" evidence="5"/>
<evidence type="ECO:0000256" key="12">
    <source>
        <dbReference type="ARBA" id="ARBA00024699"/>
    </source>
</evidence>
<proteinExistence type="inferred from homology"/>
<dbReference type="SUPFAM" id="SSF51905">
    <property type="entry name" value="FAD/NAD(P)-binding domain"/>
    <property type="match status" value="1"/>
</dbReference>
<dbReference type="InterPro" id="IPR000172">
    <property type="entry name" value="GMC_OxRdtase_N"/>
</dbReference>
<name>A0A8S0WA10_CYCAE</name>
<evidence type="ECO:0000259" key="22">
    <source>
        <dbReference type="PROSITE" id="PS00623"/>
    </source>
</evidence>
<evidence type="ECO:0000259" key="23">
    <source>
        <dbReference type="PROSITE" id="PS00624"/>
    </source>
</evidence>
<dbReference type="InterPro" id="IPR036188">
    <property type="entry name" value="FAD/NAD-bd_sf"/>
</dbReference>
<accession>A0A8S0WA10</accession>
<evidence type="ECO:0000256" key="4">
    <source>
        <dbReference type="ARBA" id="ARBA00011245"/>
    </source>
</evidence>
<evidence type="ECO:0000256" key="2">
    <source>
        <dbReference type="ARBA" id="ARBA00004613"/>
    </source>
</evidence>
<dbReference type="Gene3D" id="3.30.560.10">
    <property type="entry name" value="Glucose Oxidase, domain 3"/>
    <property type="match status" value="1"/>
</dbReference>
<evidence type="ECO:0000256" key="14">
    <source>
        <dbReference type="ARBA" id="ARBA00034010"/>
    </source>
</evidence>
<evidence type="ECO:0000256" key="11">
    <source>
        <dbReference type="ARBA" id="ARBA00023180"/>
    </source>
</evidence>
<dbReference type="GO" id="GO:0005576">
    <property type="term" value="C:extracellular region"/>
    <property type="evidence" value="ECO:0007669"/>
    <property type="project" value="UniProtKB-SubCell"/>
</dbReference>
<evidence type="ECO:0000256" key="9">
    <source>
        <dbReference type="ARBA" id="ARBA00022827"/>
    </source>
</evidence>
<comment type="catalytic activity">
    <reaction evidence="13">
        <text>pyranose + acceptor = pyranos-2-ulose + reduced acceptor.</text>
        <dbReference type="EC" id="1.1.99.29"/>
    </reaction>
</comment>
<dbReference type="PROSITE" id="PS00624">
    <property type="entry name" value="GMC_OXRED_2"/>
    <property type="match status" value="1"/>
</dbReference>
<evidence type="ECO:0000256" key="10">
    <source>
        <dbReference type="ARBA" id="ARBA00023002"/>
    </source>
</evidence>
<dbReference type="SUPFAM" id="SSF54373">
    <property type="entry name" value="FAD-linked reductases, C-terminal domain"/>
    <property type="match status" value="1"/>
</dbReference>
<reference evidence="24 25" key="1">
    <citation type="submission" date="2020-01" db="EMBL/GenBank/DDBJ databases">
        <authorList>
            <person name="Gupta K D."/>
        </authorList>
    </citation>
    <scope>NUCLEOTIDE SEQUENCE [LARGE SCALE GENOMIC DNA]</scope>
</reference>
<dbReference type="AlphaFoldDB" id="A0A8S0WA10"/>
<comment type="subcellular location">
    <subcellularLocation>
        <location evidence="2">Secreted</location>
    </subcellularLocation>
</comment>
<comment type="similarity">
    <text evidence="3 19">Belongs to the GMC oxidoreductase family.</text>
</comment>
<comment type="subunit">
    <text evidence="4">Monomer.</text>
</comment>
<keyword evidence="7 19" id="KW-0285">Flavoprotein</keyword>
<evidence type="ECO:0000256" key="19">
    <source>
        <dbReference type="RuleBase" id="RU003968"/>
    </source>
</evidence>
<dbReference type="Gene3D" id="3.50.50.60">
    <property type="entry name" value="FAD/NAD(P)-binding domain"/>
    <property type="match status" value="1"/>
</dbReference>
<organism evidence="24 25">
    <name type="scientific">Cyclocybe aegerita</name>
    <name type="common">Black poplar mushroom</name>
    <name type="synonym">Agrocybe aegerita</name>
    <dbReference type="NCBI Taxonomy" id="1973307"/>
    <lineage>
        <taxon>Eukaryota</taxon>
        <taxon>Fungi</taxon>
        <taxon>Dikarya</taxon>
        <taxon>Basidiomycota</taxon>
        <taxon>Agaricomycotina</taxon>
        <taxon>Agaricomycetes</taxon>
        <taxon>Agaricomycetidae</taxon>
        <taxon>Agaricales</taxon>
        <taxon>Agaricineae</taxon>
        <taxon>Bolbitiaceae</taxon>
        <taxon>Cyclocybe</taxon>
    </lineage>
</organism>
<dbReference type="EMBL" id="CACVBS010000067">
    <property type="protein sequence ID" value="CAA7268208.1"/>
    <property type="molecule type" value="Genomic_DNA"/>
</dbReference>
<evidence type="ECO:0000256" key="5">
    <source>
        <dbReference type="ARBA" id="ARBA00013177"/>
    </source>
</evidence>
<feature type="region of interest" description="Disordered" evidence="20">
    <location>
        <begin position="259"/>
        <end position="286"/>
    </location>
</feature>
<keyword evidence="8 21" id="KW-0732">Signal</keyword>
<feature type="compositionally biased region" description="Polar residues" evidence="20">
    <location>
        <begin position="268"/>
        <end position="286"/>
    </location>
</feature>
<keyword evidence="9 18" id="KW-0274">FAD</keyword>
<keyword evidence="10" id="KW-0560">Oxidoreductase</keyword>
<evidence type="ECO:0000256" key="6">
    <source>
        <dbReference type="ARBA" id="ARBA00022525"/>
    </source>
</evidence>
<evidence type="ECO:0000256" key="8">
    <source>
        <dbReference type="ARBA" id="ARBA00022729"/>
    </source>
</evidence>
<evidence type="ECO:0000256" key="20">
    <source>
        <dbReference type="SAM" id="MobiDB-lite"/>
    </source>
</evidence>
<dbReference type="PIRSF" id="PIRSF000137">
    <property type="entry name" value="Alcohol_oxidase"/>
    <property type="match status" value="1"/>
</dbReference>
<keyword evidence="25" id="KW-1185">Reference proteome</keyword>
<comment type="catalytic activity">
    <reaction evidence="14">
        <text>pyranose + acceptor = pyranos-2,3-diulose + reduced acceptor.</text>
        <dbReference type="EC" id="1.1.99.29"/>
    </reaction>
</comment>
<evidence type="ECO:0000313" key="25">
    <source>
        <dbReference type="Proteomes" id="UP000467700"/>
    </source>
</evidence>
<dbReference type="InterPro" id="IPR007867">
    <property type="entry name" value="GMC_OxRtase_C"/>
</dbReference>
<feature type="domain" description="Glucose-methanol-choline oxidoreductase N-terminal" evidence="22">
    <location>
        <begin position="155"/>
        <end position="178"/>
    </location>
</feature>
<evidence type="ECO:0000256" key="1">
    <source>
        <dbReference type="ARBA" id="ARBA00001974"/>
    </source>
</evidence>
<dbReference type="GO" id="GO:0033718">
    <property type="term" value="F:pyranose dehydrogenase (acceptor) activity"/>
    <property type="evidence" value="ECO:0007669"/>
    <property type="project" value="UniProtKB-EC"/>
</dbReference>
<sequence length="672" mass="71398">MRHSRSSLLQLCLTAITFSVSFSIPEGAAAKVQASRLAQGPANTFESAESFAEVTPSAFAASKFDVIIVGGGTAGMVLANRLSASRNPALKVGVVDAGTFNPNGDPLIDVPIYNSGSIILNNSTTSTLGNPAYDWMLQSVPQPALNGRVLNYPRGKVLGGSTAIHAMVWQRGEKEEYDAWGNTFGNGAGWTWSGLLPYFRKSETWTPPRTGDDALLEGTTPSQIPPAADHGSNGPIHSSYNTFETALDAASILATTSLGHPLNDNPDDGTSTFMPRSGMTRSVDPNTGKRSYAASAYYTSSVQARNNLNVVLNSVATKIIWDPKSKTPKAIGVEFVNNGQTYTVAASKQVILSAGSLKTPQILELSGIGDARRLQQLNIPVVIDMPQVGENMIDHPTTAAGYQVKDGTFTLDILTNNQTFLDEQQALYDATGTGAFSYTAQVTGSFPLKSISSPAAYAAMRSALDSALQGTTLTPMQQKQYDLLKSWADGGKIGWVMPVMLPRGGLTSLPEAGKSYITVAFYQLHEFSRGSVHINSADPLASPLIDPKYMSMQFDLDAQTLGGHFLRTWVTGSPLSDLVVGPTVPDASVVTDADWQNYIRASLVTTHHPIGTTAMASKNLGGVVDPRLNVYGTKNLKVVDAGIIPMTVGAPIQATVYAVAEKAADLILQDLS</sequence>
<dbReference type="PANTHER" id="PTHR11552:SF201">
    <property type="entry name" value="GLUCOSE-METHANOL-CHOLINE OXIDOREDUCTASE N-TERMINAL DOMAIN-CONTAINING PROTEIN"/>
    <property type="match status" value="1"/>
</dbReference>
<evidence type="ECO:0000256" key="16">
    <source>
        <dbReference type="ARBA" id="ARBA00034050"/>
    </source>
</evidence>